<proteinExistence type="predicted"/>
<evidence type="ECO:0000313" key="2">
    <source>
        <dbReference type="Proteomes" id="UP000290655"/>
    </source>
</evidence>
<protein>
    <submittedName>
        <fullName evidence="1">Putative P6 protein</fullName>
    </submittedName>
</protein>
<accession>A0A2H4QXD8</accession>
<gene>
    <name evidence="1" type="primary">ORF6</name>
</gene>
<evidence type="ECO:0000313" key="1">
    <source>
        <dbReference type="EMBL" id="ATY36307.1"/>
    </source>
</evidence>
<sequence>MRAVDSWRVTHVKNMPPPRGVDCLGLRHRITSVHVLGLSEVLWVVEACLHIHTCRWKGSGGPVHTLHGVVRIPKRTSSDSLTMNQSTDCGYSRR</sequence>
<organism evidence="1">
    <name type="scientific">Luteovirus sociomali</name>
    <dbReference type="NCBI Taxonomy" id="2054409"/>
    <lineage>
        <taxon>Viruses</taxon>
        <taxon>Riboviria</taxon>
        <taxon>Orthornavirae</taxon>
        <taxon>Kitrinoviricota</taxon>
        <taxon>Tolucaviricetes</taxon>
        <taxon>Tolivirales</taxon>
        <taxon>Tombusviridae</taxon>
        <taxon>Regressovirinae</taxon>
        <taxon>Luteovirus</taxon>
    </lineage>
</organism>
<dbReference type="EMBL" id="MF580384">
    <property type="protein sequence ID" value="ATY36307.1"/>
    <property type="molecule type" value="Genomic_RNA"/>
</dbReference>
<dbReference type="Proteomes" id="UP000290655">
    <property type="component" value="Segment"/>
</dbReference>
<name>A0A2H4QXD8_9TOMB</name>
<dbReference type="KEGG" id="vg:41701545"/>
<dbReference type="GeneID" id="41701545"/>
<keyword evidence="2" id="KW-1185">Reference proteome</keyword>
<dbReference type="RefSeq" id="YP_009551929.1">
    <property type="nucleotide sequence ID" value="NC_040549.1"/>
</dbReference>
<reference evidence="1" key="1">
    <citation type="journal article" date="2017" name="Arch. Virol.">
        <title>Molecular characterization of a novel luteovirus infecting apple by next-generation sequencing.</title>
        <authorList>
            <person name="Shen P."/>
            <person name="Tian X."/>
            <person name="Zhang S."/>
            <person name="Ren F."/>
            <person name="Li P."/>
            <person name="Yu Y.Q."/>
            <person name="Li R."/>
            <person name="Zhou C."/>
            <person name="Cao M."/>
        </authorList>
    </citation>
    <scope>NUCLEOTIDE SEQUENCE [LARGE SCALE GENOMIC DNA]</scope>
    <source>
        <strain evidence="1">A68</strain>
    </source>
</reference>